<dbReference type="RefSeq" id="WP_047341717.1">
    <property type="nucleotide sequence ID" value="NZ_AP035890.1"/>
</dbReference>
<proteinExistence type="predicted"/>
<organism evidence="3 4">
    <name type="scientific">Enterococcus cecorum</name>
    <dbReference type="NCBI Taxonomy" id="44008"/>
    <lineage>
        <taxon>Bacteria</taxon>
        <taxon>Bacillati</taxon>
        <taxon>Bacillota</taxon>
        <taxon>Bacilli</taxon>
        <taxon>Lactobacillales</taxon>
        <taxon>Enterococcaceae</taxon>
        <taxon>Enterococcus</taxon>
    </lineage>
</organism>
<comment type="caution">
    <text evidence="3">The sequence shown here is derived from an EMBL/GenBank/DDBJ whole genome shotgun (WGS) entry which is preliminary data.</text>
</comment>
<reference evidence="3" key="2">
    <citation type="journal article" date="2018" name="BMC Genomics">
        <title>Whole genome sequencing and function prediction of 133 gut anaerobes isolated from chicken caecum in pure cultures.</title>
        <authorList>
            <person name="Medvecky M."/>
            <person name="Cejkova D."/>
            <person name="Polansky O."/>
            <person name="Karasova D."/>
            <person name="Kubasova T."/>
            <person name="Cizek A."/>
            <person name="Rychlik I."/>
        </authorList>
    </citation>
    <scope>NUCLEOTIDE SEQUENCE</scope>
    <source>
        <strain evidence="3">An144</strain>
    </source>
</reference>
<sequence length="76" mass="8567">MTFEEVLPELKKGAKIIRQGWSGFELYVTLVSGQTYDESPVTPYLLIKTSDEGFSSFAPTVCDILADDWQIVEYAK</sequence>
<evidence type="ECO:0000313" key="3">
    <source>
        <dbReference type="EMBL" id="OUQ10592.1"/>
    </source>
</evidence>
<dbReference type="Proteomes" id="UP000196074">
    <property type="component" value="Unassembled WGS sequence"/>
</dbReference>
<reference evidence="2" key="3">
    <citation type="submission" date="2023-12" db="EMBL/GenBank/DDBJ databases">
        <title>Molecular genomic analyses of Enterococcus cecorum from sepsis oubreaks in broilers.</title>
        <authorList>
            <person name="Rhoads D."/>
            <person name="Alrubaye A."/>
        </authorList>
    </citation>
    <scope>NUCLEOTIDE SEQUENCE</scope>
    <source>
        <strain evidence="2">1755</strain>
    </source>
</reference>
<evidence type="ECO:0000313" key="4">
    <source>
        <dbReference type="Proteomes" id="UP000196074"/>
    </source>
</evidence>
<dbReference type="EMBL" id="NFLC01000008">
    <property type="protein sequence ID" value="OUQ10592.1"/>
    <property type="molecule type" value="Genomic_DNA"/>
</dbReference>
<dbReference type="InterPro" id="IPR021361">
    <property type="entry name" value="Tad2-like_dom"/>
</dbReference>
<reference evidence="4" key="1">
    <citation type="submission" date="2017-04" db="EMBL/GenBank/DDBJ databases">
        <title>Function of individual gut microbiota members based on whole genome sequencing of pure cultures obtained from chicken caecum.</title>
        <authorList>
            <person name="Medvecky M."/>
            <person name="Cejkova D."/>
            <person name="Polansky O."/>
            <person name="Karasova D."/>
            <person name="Kubasova T."/>
            <person name="Cizek A."/>
            <person name="Rychlik I."/>
        </authorList>
    </citation>
    <scope>NUCLEOTIDE SEQUENCE [LARGE SCALE GENOMIC DNA]</scope>
    <source>
        <strain evidence="4">An144</strain>
    </source>
</reference>
<evidence type="ECO:0000313" key="2">
    <source>
        <dbReference type="EMBL" id="MDZ5597450.1"/>
    </source>
</evidence>
<protein>
    <submittedName>
        <fullName evidence="2">DUF2829 domain-containing protein</fullName>
    </submittedName>
</protein>
<dbReference type="AlphaFoldDB" id="A0A0I9WEJ7"/>
<dbReference type="EMBL" id="JAXOGL010000005">
    <property type="protein sequence ID" value="MDZ5597450.1"/>
    <property type="molecule type" value="Genomic_DNA"/>
</dbReference>
<dbReference type="Pfam" id="PF11195">
    <property type="entry name" value="Tad2-like"/>
    <property type="match status" value="1"/>
</dbReference>
<name>A0A0I9WEJ7_9ENTE</name>
<evidence type="ECO:0000259" key="1">
    <source>
        <dbReference type="Pfam" id="PF11195"/>
    </source>
</evidence>
<accession>A0A0I9WEJ7</accession>
<gene>
    <name evidence="3" type="ORF">B5E88_05120</name>
    <name evidence="2" type="ORF">U1294_04305</name>
</gene>
<feature type="domain" description="Thoeris anti-defense 2-like" evidence="1">
    <location>
        <begin position="1"/>
        <end position="72"/>
    </location>
</feature>
<dbReference type="Proteomes" id="UP001290582">
    <property type="component" value="Unassembled WGS sequence"/>
</dbReference>